<dbReference type="Gene3D" id="3.30.60.30">
    <property type="match status" value="1"/>
</dbReference>
<evidence type="ECO:0000256" key="4">
    <source>
        <dbReference type="ARBA" id="ARBA00022900"/>
    </source>
</evidence>
<dbReference type="InterPro" id="IPR002350">
    <property type="entry name" value="Kazal_dom"/>
</dbReference>
<evidence type="ECO:0000313" key="10">
    <source>
        <dbReference type="RefSeq" id="NP_001373478.1"/>
    </source>
</evidence>
<reference evidence="8" key="2">
    <citation type="submission" date="2015-11" db="UniProtKB">
        <authorList>
            <consortium name="Ensembl"/>
        </authorList>
    </citation>
    <scope>IDENTIFICATION</scope>
    <source>
        <strain evidence="8">Tuebingen</strain>
    </source>
</reference>
<dbReference type="PROSITE" id="PS00282">
    <property type="entry name" value="KAZAL_1"/>
    <property type="match status" value="1"/>
</dbReference>
<accession>A0A8M1RSZ7</accession>
<dbReference type="GeneID" id="100537943"/>
<feature type="chain" id="PRO_5043058308" evidence="6 10">
    <location>
        <begin position="18"/>
        <end position="78"/>
    </location>
</feature>
<evidence type="ECO:0000313" key="8">
    <source>
        <dbReference type="Ensembl" id="ENSDARP00000133993"/>
    </source>
</evidence>
<evidence type="ECO:0000313" key="11">
    <source>
        <dbReference type="ZFIN" id="ZDB-GENE-141216-151"/>
    </source>
</evidence>
<dbReference type="GO" id="GO:0005576">
    <property type="term" value="C:extracellular region"/>
    <property type="evidence" value="ECO:0007669"/>
    <property type="project" value="UniProtKB-SubCell"/>
</dbReference>
<name>A0A0R4IES2_DANRE</name>
<keyword evidence="9" id="KW-1185">Reference proteome</keyword>
<dbReference type="EMBL" id="BX572078">
    <property type="status" value="NOT_ANNOTATED_CDS"/>
    <property type="molecule type" value="Genomic_DNA"/>
</dbReference>
<dbReference type="STRING" id="7955.ENSDARP00000133993"/>
<keyword evidence="5" id="KW-1015">Disulfide bond</keyword>
<feature type="signal peptide" evidence="6">
    <location>
        <begin position="1"/>
        <end position="17"/>
    </location>
</feature>
<reference evidence="10" key="4">
    <citation type="submission" date="2025-04" db="UniProtKB">
        <authorList>
            <consortium name="RefSeq"/>
        </authorList>
    </citation>
    <scope>IDENTIFICATION</scope>
    <source>
        <strain evidence="10">Tuebingen</strain>
    </source>
</reference>
<evidence type="ECO:0000256" key="5">
    <source>
        <dbReference type="ARBA" id="ARBA00023157"/>
    </source>
</evidence>
<dbReference type="InterPro" id="IPR036058">
    <property type="entry name" value="Kazal_dom_sf"/>
</dbReference>
<dbReference type="CTD" id="100537943"/>
<evidence type="ECO:0000256" key="3">
    <source>
        <dbReference type="ARBA" id="ARBA00022690"/>
    </source>
</evidence>
<proteinExistence type="predicted"/>
<dbReference type="PROSITE" id="PS51465">
    <property type="entry name" value="KAZAL_2"/>
    <property type="match status" value="1"/>
</dbReference>
<dbReference type="EMBL" id="CR382326">
    <property type="status" value="NOT_ANNOTATED_CDS"/>
    <property type="molecule type" value="Genomic_DNA"/>
</dbReference>
<evidence type="ECO:0000256" key="2">
    <source>
        <dbReference type="ARBA" id="ARBA00022525"/>
    </source>
</evidence>
<sequence length="78" mass="8413">MLAQIFLLLSLAAMATAADDCPLVPNCGKYHLLLPACTDDYTPVCGTDGITYPNECNLCATIFKEMLNIILISKKGEC</sequence>
<reference evidence="8 9" key="1">
    <citation type="journal article" date="2013" name="Nature">
        <title>The zebrafish reference genome sequence and its relationship to the human genome.</title>
        <authorList>
            <consortium name="Genome Reference Consortium Zebrafish"/>
            <person name="Howe K."/>
            <person name="Clark M.D."/>
            <person name="Torroja C.F."/>
            <person name="Torrance J."/>
            <person name="Berthelot C."/>
            <person name="Muffato M."/>
            <person name="Collins J.E."/>
            <person name="Humphray S."/>
            <person name="McLaren K."/>
            <person name="Matthews L."/>
            <person name="McLaren S."/>
            <person name="Sealy I."/>
            <person name="Caccamo M."/>
            <person name="Churcher C."/>
            <person name="Scott C."/>
            <person name="Barrett J.C."/>
            <person name="Koch R."/>
            <person name="Rauch G.J."/>
            <person name="White S."/>
            <person name="Chow W."/>
            <person name="Kilian B."/>
            <person name="Quintais L.T."/>
            <person name="Guerra-Assuncao J.A."/>
            <person name="Zhou Y."/>
            <person name="Gu Y."/>
            <person name="Yen J."/>
            <person name="Vogel J.H."/>
            <person name="Eyre T."/>
            <person name="Redmond S."/>
            <person name="Banerjee R."/>
            <person name="Chi J."/>
            <person name="Fu B."/>
            <person name="Langley E."/>
            <person name="Maguire S.F."/>
            <person name="Laird G.K."/>
            <person name="Lloyd D."/>
            <person name="Kenyon E."/>
            <person name="Donaldson S."/>
            <person name="Sehra H."/>
            <person name="Almeida-King J."/>
            <person name="Loveland J."/>
            <person name="Trevanion S."/>
            <person name="Jones M."/>
            <person name="Quail M."/>
            <person name="Willey D."/>
            <person name="Hunt A."/>
            <person name="Burton J."/>
            <person name="Sims S."/>
            <person name="McLay K."/>
            <person name="Plumb B."/>
            <person name="Davis J."/>
            <person name="Clee C."/>
            <person name="Oliver K."/>
            <person name="Clark R."/>
            <person name="Riddle C."/>
            <person name="Elliot D."/>
            <person name="Eliott D."/>
            <person name="Threadgold G."/>
            <person name="Harden G."/>
            <person name="Ware D."/>
            <person name="Begum S."/>
            <person name="Mortimore B."/>
            <person name="Mortimer B."/>
            <person name="Kerry G."/>
            <person name="Heath P."/>
            <person name="Phillimore B."/>
            <person name="Tracey A."/>
            <person name="Corby N."/>
            <person name="Dunn M."/>
            <person name="Johnson C."/>
            <person name="Wood J."/>
            <person name="Clark S."/>
            <person name="Pelan S."/>
            <person name="Griffiths G."/>
            <person name="Smith M."/>
            <person name="Glithero R."/>
            <person name="Howden P."/>
            <person name="Barker N."/>
            <person name="Lloyd C."/>
            <person name="Stevens C."/>
            <person name="Harley J."/>
            <person name="Holt K."/>
            <person name="Panagiotidis G."/>
            <person name="Lovell J."/>
            <person name="Beasley H."/>
            <person name="Henderson C."/>
            <person name="Gordon D."/>
            <person name="Auger K."/>
            <person name="Wright D."/>
            <person name="Collins J."/>
            <person name="Raisen C."/>
            <person name="Dyer L."/>
            <person name="Leung K."/>
            <person name="Robertson L."/>
            <person name="Ambridge K."/>
            <person name="Leongamornlert D."/>
            <person name="McGuire S."/>
            <person name="Gilderthorp R."/>
            <person name="Griffiths C."/>
            <person name="Manthravadi D."/>
            <person name="Nichol S."/>
            <person name="Barker G."/>
            <person name="Whitehead S."/>
            <person name="Kay M."/>
            <person name="Brown J."/>
            <person name="Murnane C."/>
            <person name="Gray E."/>
            <person name="Humphries M."/>
            <person name="Sycamore N."/>
            <person name="Barker D."/>
            <person name="Saunders D."/>
            <person name="Wallis J."/>
            <person name="Babbage A."/>
            <person name="Hammond S."/>
            <person name="Mashreghi-Mohammadi M."/>
            <person name="Barr L."/>
            <person name="Martin S."/>
            <person name="Wray P."/>
            <person name="Ellington A."/>
            <person name="Matthews N."/>
            <person name="Ellwood M."/>
            <person name="Woodmansey R."/>
            <person name="Clark G."/>
            <person name="Cooper J."/>
            <person name="Cooper J."/>
            <person name="Tromans A."/>
            <person name="Grafham D."/>
            <person name="Skuce C."/>
            <person name="Pandian R."/>
            <person name="Andrews R."/>
            <person name="Harrison E."/>
            <person name="Kimberley A."/>
            <person name="Garnett J."/>
            <person name="Fosker N."/>
            <person name="Hall R."/>
            <person name="Garner P."/>
            <person name="Kelly D."/>
            <person name="Bird C."/>
            <person name="Palmer S."/>
            <person name="Gehring I."/>
            <person name="Berger A."/>
            <person name="Dooley C.M."/>
            <person name="Ersan-Urun Z."/>
            <person name="Eser C."/>
            <person name="Geiger H."/>
            <person name="Geisler M."/>
            <person name="Karotki L."/>
            <person name="Kirn A."/>
            <person name="Konantz J."/>
            <person name="Konantz M."/>
            <person name="Oberlander M."/>
            <person name="Rudolph-Geiger S."/>
            <person name="Teucke M."/>
            <person name="Lanz C."/>
            <person name="Raddatz G."/>
            <person name="Osoegawa K."/>
            <person name="Zhu B."/>
            <person name="Rapp A."/>
            <person name="Widaa S."/>
            <person name="Langford C."/>
            <person name="Yang F."/>
            <person name="Schuster S.C."/>
            <person name="Carter N.P."/>
            <person name="Harrow J."/>
            <person name="Ning Z."/>
            <person name="Herrero J."/>
            <person name="Searle S.M."/>
            <person name="Enright A."/>
            <person name="Geisler R."/>
            <person name="Plasterk R.H."/>
            <person name="Lee C."/>
            <person name="Westerfield M."/>
            <person name="de Jong P.J."/>
            <person name="Zon L.I."/>
            <person name="Postlethwait J.H."/>
            <person name="Nusslein-Volhard C."/>
            <person name="Hubbard T.J."/>
            <person name="Roest Crollius H."/>
            <person name="Rogers J."/>
            <person name="Stemple D.L."/>
        </authorList>
    </citation>
    <scope>NUCLEOTIDE SEQUENCE [LARGE SCALE GENOMIC DNA]</scope>
    <source>
        <strain evidence="8 9">Tuebingen</strain>
    </source>
</reference>
<dbReference type="ExpressionAtlas" id="A0A0R4IES2">
    <property type="expression patterns" value="differential"/>
</dbReference>
<keyword evidence="3" id="KW-0646">Protease inhibitor</keyword>
<dbReference type="PANTHER" id="PTHR47729:SF1">
    <property type="entry name" value="OVOMUCOID-LIKE-RELATED"/>
    <property type="match status" value="1"/>
</dbReference>
<dbReference type="Proteomes" id="UP000000437">
    <property type="component" value="Chromosome 14"/>
</dbReference>
<organism evidence="8">
    <name type="scientific">Danio rerio</name>
    <name type="common">Zebrafish</name>
    <name type="synonym">Brachydanio rerio</name>
    <dbReference type="NCBI Taxonomy" id="7955"/>
    <lineage>
        <taxon>Eukaryota</taxon>
        <taxon>Metazoa</taxon>
        <taxon>Chordata</taxon>
        <taxon>Craniata</taxon>
        <taxon>Vertebrata</taxon>
        <taxon>Euteleostomi</taxon>
        <taxon>Actinopterygii</taxon>
        <taxon>Neopterygii</taxon>
        <taxon>Teleostei</taxon>
        <taxon>Ostariophysi</taxon>
        <taxon>Cypriniformes</taxon>
        <taxon>Danionidae</taxon>
        <taxon>Danioninae</taxon>
        <taxon>Danio</taxon>
    </lineage>
</organism>
<dbReference type="SUPFAM" id="SSF100895">
    <property type="entry name" value="Kazal-type serine protease inhibitors"/>
    <property type="match status" value="1"/>
</dbReference>
<dbReference type="KEGG" id="dre:100537943"/>
<dbReference type="Ensembl" id="ENSDART00000158221.2">
    <property type="protein sequence ID" value="ENSDARP00000133993.1"/>
    <property type="gene ID" value="ENSDARG00000099673.2"/>
</dbReference>
<dbReference type="RefSeq" id="NP_001373478.1">
    <property type="nucleotide sequence ID" value="NM_001386549.1"/>
</dbReference>
<dbReference type="GeneTree" id="ENSGT01130000278889"/>
<evidence type="ECO:0000256" key="1">
    <source>
        <dbReference type="ARBA" id="ARBA00004613"/>
    </source>
</evidence>
<evidence type="ECO:0000256" key="6">
    <source>
        <dbReference type="SAM" id="SignalP"/>
    </source>
</evidence>
<feature type="domain" description="Kazal-like" evidence="7">
    <location>
        <begin position="22"/>
        <end position="78"/>
    </location>
</feature>
<evidence type="ECO:0000313" key="9">
    <source>
        <dbReference type="Proteomes" id="UP000000437"/>
    </source>
</evidence>
<dbReference type="PRINTS" id="PR00290">
    <property type="entry name" value="KAZALINHBTR"/>
</dbReference>
<dbReference type="Bgee" id="ENSDARG00000099673">
    <property type="expression patterns" value="Expressed in granulocyte and 12 other cell types or tissues"/>
</dbReference>
<dbReference type="SMR" id="A0A0R4IES2"/>
<keyword evidence="6 10" id="KW-0732">Signal</keyword>
<comment type="subcellular location">
    <subcellularLocation>
        <location evidence="1">Secreted</location>
    </subcellularLocation>
</comment>
<dbReference type="AGR" id="ZFIN:ZDB-GENE-141216-151"/>
<dbReference type="InterPro" id="IPR001239">
    <property type="entry name" value="Prot_inh_Kazal-m"/>
</dbReference>
<dbReference type="ZFIN" id="ZDB-GENE-141216-151">
    <property type="gene designation" value="spink2.8"/>
</dbReference>
<keyword evidence="4" id="KW-0722">Serine protease inhibitor</keyword>
<gene>
    <name evidence="10 11" type="primary">spink2.8</name>
    <name evidence="10" type="synonym">si:dkey-203a12.5</name>
</gene>
<dbReference type="Pfam" id="PF00050">
    <property type="entry name" value="Kazal_1"/>
    <property type="match status" value="1"/>
</dbReference>
<dbReference type="InterPro" id="IPR051597">
    <property type="entry name" value="Bifunctional_prot_inhibitor"/>
</dbReference>
<dbReference type="OrthoDB" id="126772at2759"/>
<dbReference type="PANTHER" id="PTHR47729">
    <property type="entry name" value="SERINE PEPTIDASE INHIBITOR, KAZAL TYPE 2, TANDEM DUPLICATE 1-RELATED"/>
    <property type="match status" value="1"/>
</dbReference>
<accession>A0A0R4IES2</accession>
<keyword evidence="2" id="KW-0964">Secreted</keyword>
<dbReference type="AlphaFoldDB" id="A0A0R4IES2"/>
<evidence type="ECO:0000259" key="7">
    <source>
        <dbReference type="PROSITE" id="PS51465"/>
    </source>
</evidence>
<dbReference type="SMART" id="SM00280">
    <property type="entry name" value="KAZAL"/>
    <property type="match status" value="1"/>
</dbReference>
<reference evidence="10" key="3">
    <citation type="journal article" date="2016" name="BMC Genomics">
        <title>Gene evolution and gene expression after whole genome duplication in fish: the PhyloFish database.</title>
        <authorList>
            <person name="Pasquier J."/>
            <person name="Cabau C."/>
            <person name="Nguyen T."/>
            <person name="Jouanno E."/>
            <person name="Severac D."/>
            <person name="Braasch I."/>
            <person name="Journot L."/>
            <person name="Pontarotti P."/>
            <person name="Klopp C."/>
            <person name="Postlethwait J.H."/>
            <person name="Guiguen Y."/>
            <person name="Bobe J."/>
        </authorList>
    </citation>
    <scope>NUCLEOTIDE SEQUENCE</scope>
    <source>
        <strain evidence="10">Tuebingen</strain>
    </source>
</reference>
<dbReference type="GO" id="GO:0004867">
    <property type="term" value="F:serine-type endopeptidase inhibitor activity"/>
    <property type="evidence" value="ECO:0007669"/>
    <property type="project" value="UniProtKB-KW"/>
</dbReference>
<protein>
    <submittedName>
        <fullName evidence="8">Si:dkey-203a12.5</fullName>
    </submittedName>
    <submittedName>
        <fullName evidence="10">Uncharacterized protein LOC100537943 precursor</fullName>
    </submittedName>
</protein>